<sequence>MPKRRRSGSRDVSLVTEPWMKYLYLAFDDWSWGYSIRKVDLTDSDSWHTAGDRRPLQQAPEAPHGSPKYFAYAFGARIMAMHPRIQSDTQHMKPESFFPIYDVGMRGLFWGPRPTANPVDPIYIPAHGMFFALYTGPCLEVLFWPPMEQLGGHNVVWTWFKLQDPPPFERQDVTSYGVHPDDGQILFSTVTNNGDTAATYALNTTYPCSWNLLGNWRLPFAGCGHFDVRLRAFVGLSGDPDTLGHLYSCSAFGSDVKLSKKRLFTVNDDSDRGALGCNPPLLGKEILPSALHRVGR</sequence>
<comment type="caution">
    <text evidence="1">The sequence shown here is derived from an EMBL/GenBank/DDBJ whole genome shotgun (WGS) entry which is preliminary data.</text>
</comment>
<dbReference type="AlphaFoldDB" id="A0AAV5CEF4"/>
<dbReference type="Pfam" id="PF07893">
    <property type="entry name" value="DUF1668"/>
    <property type="match status" value="1"/>
</dbReference>
<dbReference type="PANTHER" id="PTHR33085:SF42">
    <property type="entry name" value="DUF1618 DOMAIN-CONTAINING PROTEIN"/>
    <property type="match status" value="1"/>
</dbReference>
<dbReference type="EMBL" id="BQKI01000006">
    <property type="protein sequence ID" value="GJM96452.1"/>
    <property type="molecule type" value="Genomic_DNA"/>
</dbReference>
<evidence type="ECO:0000313" key="2">
    <source>
        <dbReference type="Proteomes" id="UP001054889"/>
    </source>
</evidence>
<evidence type="ECO:0000313" key="1">
    <source>
        <dbReference type="EMBL" id="GJM96452.1"/>
    </source>
</evidence>
<dbReference type="InterPro" id="IPR012871">
    <property type="entry name" value="DUF1668_ORYSA"/>
</dbReference>
<name>A0AAV5CEF4_ELECO</name>
<proteinExistence type="predicted"/>
<protein>
    <submittedName>
        <fullName evidence="1">Uncharacterized protein</fullName>
    </submittedName>
</protein>
<keyword evidence="2" id="KW-1185">Reference proteome</keyword>
<reference evidence="1" key="2">
    <citation type="submission" date="2021-12" db="EMBL/GenBank/DDBJ databases">
        <title>Resequencing data analysis of finger millet.</title>
        <authorList>
            <person name="Hatakeyama M."/>
            <person name="Aluri S."/>
            <person name="Balachadran M.T."/>
            <person name="Sivarajan S.R."/>
            <person name="Poveda L."/>
            <person name="Shimizu-Inatsugi R."/>
            <person name="Schlapbach R."/>
            <person name="Sreeman S.M."/>
            <person name="Shimizu K.K."/>
        </authorList>
    </citation>
    <scope>NUCLEOTIDE SEQUENCE</scope>
</reference>
<dbReference type="PANTHER" id="PTHR33085">
    <property type="entry name" value="OS12G0113100 PROTEIN-RELATED"/>
    <property type="match status" value="1"/>
</dbReference>
<accession>A0AAV5CEF4</accession>
<reference evidence="1" key="1">
    <citation type="journal article" date="2018" name="DNA Res.">
        <title>Multiple hybrid de novo genome assembly of finger millet, an orphan allotetraploid crop.</title>
        <authorList>
            <person name="Hatakeyama M."/>
            <person name="Aluri S."/>
            <person name="Balachadran M.T."/>
            <person name="Sivarajan S.R."/>
            <person name="Patrignani A."/>
            <person name="Gruter S."/>
            <person name="Poveda L."/>
            <person name="Shimizu-Inatsugi R."/>
            <person name="Baeten J."/>
            <person name="Francoijs K.J."/>
            <person name="Nataraja K.N."/>
            <person name="Reddy Y.A.N."/>
            <person name="Phadnis S."/>
            <person name="Ravikumar R.L."/>
            <person name="Schlapbach R."/>
            <person name="Sreeman S.M."/>
            <person name="Shimizu K.K."/>
        </authorList>
    </citation>
    <scope>NUCLEOTIDE SEQUENCE</scope>
</reference>
<organism evidence="1 2">
    <name type="scientific">Eleusine coracana subsp. coracana</name>
    <dbReference type="NCBI Taxonomy" id="191504"/>
    <lineage>
        <taxon>Eukaryota</taxon>
        <taxon>Viridiplantae</taxon>
        <taxon>Streptophyta</taxon>
        <taxon>Embryophyta</taxon>
        <taxon>Tracheophyta</taxon>
        <taxon>Spermatophyta</taxon>
        <taxon>Magnoliopsida</taxon>
        <taxon>Liliopsida</taxon>
        <taxon>Poales</taxon>
        <taxon>Poaceae</taxon>
        <taxon>PACMAD clade</taxon>
        <taxon>Chloridoideae</taxon>
        <taxon>Cynodonteae</taxon>
        <taxon>Eleusininae</taxon>
        <taxon>Eleusine</taxon>
    </lineage>
</organism>
<gene>
    <name evidence="1" type="primary">ga13291</name>
    <name evidence="1" type="ORF">PR202_ga13291</name>
</gene>
<dbReference type="Proteomes" id="UP001054889">
    <property type="component" value="Unassembled WGS sequence"/>
</dbReference>